<evidence type="ECO:0000313" key="3">
    <source>
        <dbReference type="Proteomes" id="UP000177419"/>
    </source>
</evidence>
<evidence type="ECO:0000313" key="2">
    <source>
        <dbReference type="EMBL" id="OGN05723.1"/>
    </source>
</evidence>
<protein>
    <recommendedName>
        <fullName evidence="4">DUF11 domain-containing protein</fullName>
    </recommendedName>
</protein>
<keyword evidence="1" id="KW-1133">Transmembrane helix</keyword>
<organism evidence="2 3">
    <name type="scientific">Candidatus Yanofskybacteria bacterium RIFCSPHIGHO2_01_FULL_44_22</name>
    <dbReference type="NCBI Taxonomy" id="1802669"/>
    <lineage>
        <taxon>Bacteria</taxon>
        <taxon>Candidatus Yanofskyibacteriota</taxon>
    </lineage>
</organism>
<dbReference type="STRING" id="1802669.A2746_00190"/>
<reference evidence="2 3" key="1">
    <citation type="journal article" date="2016" name="Nat. Commun.">
        <title>Thousands of microbial genomes shed light on interconnected biogeochemical processes in an aquifer system.</title>
        <authorList>
            <person name="Anantharaman K."/>
            <person name="Brown C.T."/>
            <person name="Hug L.A."/>
            <person name="Sharon I."/>
            <person name="Castelle C.J."/>
            <person name="Probst A.J."/>
            <person name="Thomas B.C."/>
            <person name="Singh A."/>
            <person name="Wilkins M.J."/>
            <person name="Karaoz U."/>
            <person name="Brodie E.L."/>
            <person name="Williams K.H."/>
            <person name="Hubbard S.S."/>
            <person name="Banfield J.F."/>
        </authorList>
    </citation>
    <scope>NUCLEOTIDE SEQUENCE [LARGE SCALE GENOMIC DNA]</scope>
</reference>
<keyword evidence="1" id="KW-0472">Membrane</keyword>
<dbReference type="AlphaFoldDB" id="A0A1F8EXY5"/>
<accession>A0A1F8EXY5</accession>
<feature type="transmembrane region" description="Helical" evidence="1">
    <location>
        <begin position="12"/>
        <end position="30"/>
    </location>
</feature>
<name>A0A1F8EXY5_9BACT</name>
<dbReference type="Proteomes" id="UP000177419">
    <property type="component" value="Unassembled WGS sequence"/>
</dbReference>
<sequence>MKETLSNQILKWLILLALVLLIVSVVSFWFGGKSFSENRVAISIEGPTQASVGDEIAYKIKYANETKLDLKEMKFVFSFPEASIVLDGEKIDSELSKNFEVALLKPGQSGEKEFKGFLAGERGDIKEAKILVSFKAGSLKTVFEKSESLSTTIVNVPVPLSLTAPPNAVSGESVEYIFDYRNESGGDMADLQFKLEYPDGFTPKSFLPAPSGDNDIWNVNLLKKGSGGRITVRGLLSGKEGEIKTVTAVLRKKIFTKYADFEKTAVSTAIANPLLKLNLLVNDSKDYSAFAGDTLKYVLQYQNNSNFNLLGLELTVNLNGAMFDFSTLDSGGGFFDSFANTILWNAGSVPDFGNLVPNKRGQVGFSVILKPGVDISGSKNLFVEAAARLSTSNVPTSVGGNEVFATVGVTTKISAQPVFNILSYYNDQNFGSSGPLPPEVGEETVFTVHWQIINPGNDMSGVKASAILPAGVNWKNVTSVGTGQPEIEFNRNFSEVVWDLGVLPRGTGVSLPKYEAIFQVSVKPSSNQRNSPVTLLKNLRLSGTDIFTKQLIVVNVRDLDTNGLADRPGEGSVK</sequence>
<evidence type="ECO:0008006" key="4">
    <source>
        <dbReference type="Google" id="ProtNLM"/>
    </source>
</evidence>
<proteinExistence type="predicted"/>
<comment type="caution">
    <text evidence="2">The sequence shown here is derived from an EMBL/GenBank/DDBJ whole genome shotgun (WGS) entry which is preliminary data.</text>
</comment>
<dbReference type="EMBL" id="MGJJ01000008">
    <property type="protein sequence ID" value="OGN05723.1"/>
    <property type="molecule type" value="Genomic_DNA"/>
</dbReference>
<gene>
    <name evidence="2" type="ORF">A2746_00190</name>
</gene>
<evidence type="ECO:0000256" key="1">
    <source>
        <dbReference type="SAM" id="Phobius"/>
    </source>
</evidence>
<keyword evidence="1" id="KW-0812">Transmembrane</keyword>